<sequence length="306" mass="34605">MFESRRQALNLIEEHLPSDIQDEIADLLTPAIGLTPSKEWDTVTLGRTRIGGTPDAPENFEWPHIEPSLDDVARLPDYLPEEYRAVAGTRRPLVFIGQIDLAQAHALGDVASPLPDSGRLLFFWDGGVGQYSADSTYTRVVWDTTPIEQLNTADLAEDLRTQHEADQWYWEERYSQWHHATNYFAPGRDVELYAGVMLPPRYAGVVEVSEVFESLEQRGLEEDFEVFYEASLDVGEWQGYQLLGLPDPIQGDPRDDVEPADWGLLFQVPMNDWQLGDGGDGAVYFLIQSEALARRDFSNVRAVYQA</sequence>
<dbReference type="KEGG" id="cgv:CGLAU_02540"/>
<dbReference type="Gene3D" id="2.30.320.10">
    <property type="entry name" value="YwqG-like"/>
    <property type="match status" value="1"/>
</dbReference>
<organism evidence="1 2">
    <name type="scientific">Corynebacterium glaucum</name>
    <dbReference type="NCBI Taxonomy" id="187491"/>
    <lineage>
        <taxon>Bacteria</taxon>
        <taxon>Bacillati</taxon>
        <taxon>Actinomycetota</taxon>
        <taxon>Actinomycetes</taxon>
        <taxon>Mycobacteriales</taxon>
        <taxon>Corynebacteriaceae</taxon>
        <taxon>Corynebacterium</taxon>
    </lineage>
</organism>
<reference evidence="1 2" key="1">
    <citation type="submission" date="2016-12" db="EMBL/GenBank/DDBJ databases">
        <authorList>
            <person name="Song W.-J."/>
            <person name="Kurnit D.M."/>
        </authorList>
    </citation>
    <scope>NUCLEOTIDE SEQUENCE [LARGE SCALE GENOMIC DNA]</scope>
    <source>
        <strain evidence="1 2">DSM 30827</strain>
    </source>
</reference>
<dbReference type="InterPro" id="IPR035948">
    <property type="entry name" value="YwqG-like_sf"/>
</dbReference>
<dbReference type="RefSeq" id="WP_095659333.1">
    <property type="nucleotide sequence ID" value="NZ_CP019688.1"/>
</dbReference>
<dbReference type="Pfam" id="PF09234">
    <property type="entry name" value="DUF1963"/>
    <property type="match status" value="1"/>
</dbReference>
<evidence type="ECO:0000313" key="1">
    <source>
        <dbReference type="EMBL" id="AQQ14493.1"/>
    </source>
</evidence>
<dbReference type="PANTHER" id="PTHR36436">
    <property type="entry name" value="SLL5081 PROTEIN"/>
    <property type="match status" value="1"/>
</dbReference>
<keyword evidence="2" id="KW-1185">Reference proteome</keyword>
<name>A0A1Q2HUH9_9CORY</name>
<dbReference type="InterPro" id="IPR015315">
    <property type="entry name" value="DUF1963"/>
</dbReference>
<dbReference type="AlphaFoldDB" id="A0A1Q2HUH9"/>
<accession>A0A1Q2HUH9</accession>
<dbReference type="Proteomes" id="UP000217209">
    <property type="component" value="Chromosome"/>
</dbReference>
<protein>
    <recommendedName>
        <fullName evidence="3">DUF1963 domain-containing protein</fullName>
    </recommendedName>
</protein>
<dbReference type="EMBL" id="CP019688">
    <property type="protein sequence ID" value="AQQ14493.1"/>
    <property type="molecule type" value="Genomic_DNA"/>
</dbReference>
<dbReference type="OrthoDB" id="4409783at2"/>
<evidence type="ECO:0008006" key="3">
    <source>
        <dbReference type="Google" id="ProtNLM"/>
    </source>
</evidence>
<gene>
    <name evidence="1" type="ORF">CGLAU_02540</name>
</gene>
<dbReference type="SUPFAM" id="SSF103032">
    <property type="entry name" value="Hypothetical protein YwqG"/>
    <property type="match status" value="1"/>
</dbReference>
<dbReference type="PANTHER" id="PTHR36436:SF6">
    <property type="entry name" value="SLL5081 PROTEIN"/>
    <property type="match status" value="1"/>
</dbReference>
<proteinExistence type="predicted"/>
<evidence type="ECO:0000313" key="2">
    <source>
        <dbReference type="Proteomes" id="UP000217209"/>
    </source>
</evidence>